<organism evidence="1 2">
    <name type="scientific">Sporothrix eucalyptigena</name>
    <dbReference type="NCBI Taxonomy" id="1812306"/>
    <lineage>
        <taxon>Eukaryota</taxon>
        <taxon>Fungi</taxon>
        <taxon>Dikarya</taxon>
        <taxon>Ascomycota</taxon>
        <taxon>Pezizomycotina</taxon>
        <taxon>Sordariomycetes</taxon>
        <taxon>Sordariomycetidae</taxon>
        <taxon>Ophiostomatales</taxon>
        <taxon>Ophiostomataceae</taxon>
        <taxon>Sporothrix</taxon>
    </lineage>
</organism>
<reference evidence="1 2" key="1">
    <citation type="submission" date="2024-01" db="EMBL/GenBank/DDBJ databases">
        <authorList>
            <person name="Allen C."/>
            <person name="Tagirdzhanova G."/>
        </authorList>
    </citation>
    <scope>NUCLEOTIDE SEQUENCE [LARGE SCALE GENOMIC DNA]</scope>
</reference>
<gene>
    <name evidence="1" type="ORF">SEUCBS140593_008199</name>
</gene>
<evidence type="ECO:0000313" key="2">
    <source>
        <dbReference type="Proteomes" id="UP001642482"/>
    </source>
</evidence>
<comment type="caution">
    <text evidence="1">The sequence shown here is derived from an EMBL/GenBank/DDBJ whole genome shotgun (WGS) entry which is preliminary data.</text>
</comment>
<keyword evidence="2" id="KW-1185">Reference proteome</keyword>
<protein>
    <recommendedName>
        <fullName evidence="3">CHRD domain-containing protein</fullName>
    </recommendedName>
</protein>
<accession>A0ABP0CJH4</accession>
<evidence type="ECO:0008006" key="3">
    <source>
        <dbReference type="Google" id="ProtNLM"/>
    </source>
</evidence>
<proteinExistence type="predicted"/>
<name>A0ABP0CJH4_9PEZI</name>
<evidence type="ECO:0000313" key="1">
    <source>
        <dbReference type="EMBL" id="CAK7232257.1"/>
    </source>
</evidence>
<dbReference type="EMBL" id="CAWUHD010000110">
    <property type="protein sequence ID" value="CAK7232257.1"/>
    <property type="molecule type" value="Genomic_DNA"/>
</dbReference>
<dbReference type="Proteomes" id="UP001642482">
    <property type="component" value="Unassembled WGS sequence"/>
</dbReference>
<sequence>MCGEELPASAYAHRFGALAVMSPPIPSTSSSPKFRAEETASLSGSIAFFNDTDHDMPVATHVQFSPSRALPTGGRPSLLISIHDFGDFQFNIPEETAAGNYNGPLLHRLRKPLHLHVGEDSDGNRGIIGRRVTMYRVPSSAADRTPTTVLAEGIVGYNSLPRVEALL</sequence>